<organism evidence="11 12">
    <name type="scientific">Simkania negevensis</name>
    <dbReference type="NCBI Taxonomy" id="83561"/>
    <lineage>
        <taxon>Bacteria</taxon>
        <taxon>Pseudomonadati</taxon>
        <taxon>Chlamydiota</taxon>
        <taxon>Chlamydiia</taxon>
        <taxon>Parachlamydiales</taxon>
        <taxon>Simkaniaceae</taxon>
        <taxon>Simkania</taxon>
    </lineage>
</organism>
<evidence type="ECO:0000256" key="3">
    <source>
        <dbReference type="ARBA" id="ARBA00022664"/>
    </source>
</evidence>
<dbReference type="SUPFAM" id="SSF69065">
    <property type="entry name" value="RNase III domain-like"/>
    <property type="match status" value="1"/>
</dbReference>
<feature type="active site" evidence="8">
    <location>
        <position position="129"/>
    </location>
</feature>
<comment type="similarity">
    <text evidence="2">Belongs to the ribonuclease III family.</text>
</comment>
<gene>
    <name evidence="8 11" type="primary">rnc</name>
    <name evidence="11" type="ORF">JYU14_01550</name>
</gene>
<dbReference type="GO" id="GO:0004525">
    <property type="term" value="F:ribonuclease III activity"/>
    <property type="evidence" value="ECO:0007669"/>
    <property type="project" value="UniProtKB-EC"/>
</dbReference>
<keyword evidence="5 8" id="KW-0255">Endonuclease</keyword>
<evidence type="ECO:0000256" key="6">
    <source>
        <dbReference type="ARBA" id="ARBA00022801"/>
    </source>
</evidence>
<evidence type="ECO:0000256" key="2">
    <source>
        <dbReference type="ARBA" id="ARBA00010183"/>
    </source>
</evidence>
<keyword evidence="8" id="KW-0698">rRNA processing</keyword>
<dbReference type="HAMAP" id="MF_00104">
    <property type="entry name" value="RNase_III"/>
    <property type="match status" value="1"/>
</dbReference>
<dbReference type="Gene3D" id="1.10.1520.10">
    <property type="entry name" value="Ribonuclease III domain"/>
    <property type="match status" value="1"/>
</dbReference>
<keyword evidence="3 8" id="KW-0507">mRNA processing</keyword>
<feature type="binding site" evidence="8">
    <location>
        <position position="129"/>
    </location>
    <ligand>
        <name>Mg(2+)</name>
        <dbReference type="ChEBI" id="CHEBI:18420"/>
    </ligand>
</feature>
<dbReference type="NCBIfam" id="TIGR02191">
    <property type="entry name" value="RNaseIII"/>
    <property type="match status" value="1"/>
</dbReference>
<evidence type="ECO:0000313" key="11">
    <source>
        <dbReference type="EMBL" id="MBN4066751.1"/>
    </source>
</evidence>
<keyword evidence="8" id="KW-0479">Metal-binding</keyword>
<keyword evidence="4 8" id="KW-0540">Nuclease</keyword>
<dbReference type="CDD" id="cd10845">
    <property type="entry name" value="DSRM_RNAse_III_family"/>
    <property type="match status" value="1"/>
</dbReference>
<feature type="binding site" evidence="8">
    <location>
        <position position="53"/>
    </location>
    <ligand>
        <name>Mg(2+)</name>
        <dbReference type="ChEBI" id="CHEBI:18420"/>
    </ligand>
</feature>
<dbReference type="Gene3D" id="3.30.160.20">
    <property type="match status" value="1"/>
</dbReference>
<protein>
    <recommendedName>
        <fullName evidence="8">Ribonuclease 3</fullName>
        <ecNumber evidence="8">3.1.26.3</ecNumber>
    </recommendedName>
    <alternativeName>
        <fullName evidence="8">Ribonuclease III</fullName>
        <shortName evidence="8">RNase III</shortName>
    </alternativeName>
</protein>
<dbReference type="CDD" id="cd00593">
    <property type="entry name" value="RIBOc"/>
    <property type="match status" value="1"/>
</dbReference>
<proteinExistence type="inferred from homology"/>
<dbReference type="EC" id="3.1.26.3" evidence="8"/>
<feature type="binding site" evidence="8">
    <location>
        <position position="126"/>
    </location>
    <ligand>
        <name>Mg(2+)</name>
        <dbReference type="ChEBI" id="CHEBI:18420"/>
    </ligand>
</feature>
<dbReference type="InterPro" id="IPR000999">
    <property type="entry name" value="RNase_III_dom"/>
</dbReference>
<dbReference type="PROSITE" id="PS50137">
    <property type="entry name" value="DS_RBD"/>
    <property type="match status" value="1"/>
</dbReference>
<dbReference type="SMART" id="SM00358">
    <property type="entry name" value="DSRM"/>
    <property type="match status" value="1"/>
</dbReference>
<keyword evidence="8" id="KW-0963">Cytoplasm</keyword>
<dbReference type="InterPro" id="IPR014720">
    <property type="entry name" value="dsRBD_dom"/>
</dbReference>
<evidence type="ECO:0000256" key="1">
    <source>
        <dbReference type="ARBA" id="ARBA00000109"/>
    </source>
</evidence>
<evidence type="ECO:0000313" key="12">
    <source>
        <dbReference type="Proteomes" id="UP000722121"/>
    </source>
</evidence>
<dbReference type="PROSITE" id="PS50142">
    <property type="entry name" value="RNASE_3_2"/>
    <property type="match status" value="1"/>
</dbReference>
<dbReference type="PANTHER" id="PTHR11207">
    <property type="entry name" value="RIBONUCLEASE III"/>
    <property type="match status" value="1"/>
</dbReference>
<accession>A0ABS3AR26</accession>
<sequence>MSEYQKLLDRLGEVESKVGYAFKERGLLALAFTHRSFVNEHHGFIDRHNERLEFFGDSVLGVLIAEHLYLQYPEYPEGELSLKRSALVDASACMKYVEKLGVEVYLLLGRGEQLNGARGRESILSDLFEALMGAIYLDGGLEASRKFLFGNFQKEIEEILDTPIGNWKSLLQNYTQGKFRKTPCYIVLSEEGPDHCKEFCISVSLDGRELGRGMGTSKKEAQQSAAFQALVSEGVVKEGENGC</sequence>
<dbReference type="InterPro" id="IPR036389">
    <property type="entry name" value="RNase_III_sf"/>
</dbReference>
<comment type="cofactor">
    <cofactor evidence="8">
        <name>Mg(2+)</name>
        <dbReference type="ChEBI" id="CHEBI:18420"/>
    </cofactor>
</comment>
<feature type="domain" description="RNase III" evidence="10">
    <location>
        <begin position="11"/>
        <end position="140"/>
    </location>
</feature>
<dbReference type="Pfam" id="PF14622">
    <property type="entry name" value="Ribonucleas_3_3"/>
    <property type="match status" value="1"/>
</dbReference>
<keyword evidence="7 8" id="KW-0694">RNA-binding</keyword>
<keyword evidence="8" id="KW-0699">rRNA-binding</keyword>
<dbReference type="SMART" id="SM00535">
    <property type="entry name" value="RIBOc"/>
    <property type="match status" value="1"/>
</dbReference>
<evidence type="ECO:0000259" key="9">
    <source>
        <dbReference type="PROSITE" id="PS50137"/>
    </source>
</evidence>
<keyword evidence="6 8" id="KW-0378">Hydrolase</keyword>
<dbReference type="SUPFAM" id="SSF54768">
    <property type="entry name" value="dsRNA-binding domain-like"/>
    <property type="match status" value="1"/>
</dbReference>
<keyword evidence="12" id="KW-1185">Reference proteome</keyword>
<evidence type="ECO:0000259" key="10">
    <source>
        <dbReference type="PROSITE" id="PS50142"/>
    </source>
</evidence>
<evidence type="ECO:0000256" key="7">
    <source>
        <dbReference type="ARBA" id="ARBA00022884"/>
    </source>
</evidence>
<dbReference type="Proteomes" id="UP000722121">
    <property type="component" value="Unassembled WGS sequence"/>
</dbReference>
<dbReference type="Pfam" id="PF00035">
    <property type="entry name" value="dsrm"/>
    <property type="match status" value="1"/>
</dbReference>
<comment type="subcellular location">
    <subcellularLocation>
        <location evidence="8">Cytoplasm</location>
    </subcellularLocation>
</comment>
<dbReference type="EMBL" id="JAFITR010000021">
    <property type="protein sequence ID" value="MBN4066751.1"/>
    <property type="molecule type" value="Genomic_DNA"/>
</dbReference>
<reference evidence="11 12" key="1">
    <citation type="submission" date="2021-02" db="EMBL/GenBank/DDBJ databases">
        <title>Activity-based single-cell genomes from oceanic crustal fluid captures similar information to metagenomic and metatranscriptomic surveys with orders of magnitude less sampling.</title>
        <authorList>
            <person name="D'Angelo T.S."/>
            <person name="Orcutt B.N."/>
        </authorList>
    </citation>
    <scope>NUCLEOTIDE SEQUENCE [LARGE SCALE GENOMIC DNA]</scope>
    <source>
        <strain evidence="11">AH-315-G07</strain>
    </source>
</reference>
<evidence type="ECO:0000256" key="4">
    <source>
        <dbReference type="ARBA" id="ARBA00022722"/>
    </source>
</evidence>
<comment type="subunit">
    <text evidence="8">Homodimer.</text>
</comment>
<evidence type="ECO:0000256" key="5">
    <source>
        <dbReference type="ARBA" id="ARBA00022759"/>
    </source>
</evidence>
<evidence type="ECO:0000256" key="8">
    <source>
        <dbReference type="HAMAP-Rule" id="MF_00104"/>
    </source>
</evidence>
<dbReference type="InterPro" id="IPR011907">
    <property type="entry name" value="RNase_III"/>
</dbReference>
<comment type="function">
    <text evidence="8">Digests double-stranded RNA. Involved in the processing of primary rRNA transcript to yield the immediate precursors to the large and small rRNAs (23S and 16S). Processes some mRNAs, and tRNAs when they are encoded in the rRNA operon. Processes pre-crRNA and tracrRNA of type II CRISPR loci if present in the organism.</text>
</comment>
<keyword evidence="8" id="KW-0819">tRNA processing</keyword>
<name>A0ABS3AR26_9BACT</name>
<feature type="domain" description="DRBM" evidence="9">
    <location>
        <begin position="166"/>
        <end position="230"/>
    </location>
</feature>
<dbReference type="PANTHER" id="PTHR11207:SF0">
    <property type="entry name" value="RIBONUCLEASE 3"/>
    <property type="match status" value="1"/>
</dbReference>
<comment type="caution">
    <text evidence="11">The sequence shown here is derived from an EMBL/GenBank/DDBJ whole genome shotgun (WGS) entry which is preliminary data.</text>
</comment>
<feature type="active site" evidence="8">
    <location>
        <position position="57"/>
    </location>
</feature>
<comment type="catalytic activity">
    <reaction evidence="1 8">
        <text>Endonucleolytic cleavage to 5'-phosphomonoester.</text>
        <dbReference type="EC" id="3.1.26.3"/>
    </reaction>
</comment>
<keyword evidence="8" id="KW-0460">Magnesium</keyword>